<reference evidence="2" key="1">
    <citation type="journal article" date="2020" name="Stud. Mycol.">
        <title>101 Dothideomycetes genomes: a test case for predicting lifestyles and emergence of pathogens.</title>
        <authorList>
            <person name="Haridas S."/>
            <person name="Albert R."/>
            <person name="Binder M."/>
            <person name="Bloem J."/>
            <person name="Labutti K."/>
            <person name="Salamov A."/>
            <person name="Andreopoulos B."/>
            <person name="Baker S."/>
            <person name="Barry K."/>
            <person name="Bills G."/>
            <person name="Bluhm B."/>
            <person name="Cannon C."/>
            <person name="Castanera R."/>
            <person name="Culley D."/>
            <person name="Daum C."/>
            <person name="Ezra D."/>
            <person name="Gonzalez J."/>
            <person name="Henrissat B."/>
            <person name="Kuo A."/>
            <person name="Liang C."/>
            <person name="Lipzen A."/>
            <person name="Lutzoni F."/>
            <person name="Magnuson J."/>
            <person name="Mondo S."/>
            <person name="Nolan M."/>
            <person name="Ohm R."/>
            <person name="Pangilinan J."/>
            <person name="Park H.-J."/>
            <person name="Ramirez L."/>
            <person name="Alfaro M."/>
            <person name="Sun H."/>
            <person name="Tritt A."/>
            <person name="Yoshinaga Y."/>
            <person name="Zwiers L.-H."/>
            <person name="Turgeon B."/>
            <person name="Goodwin S."/>
            <person name="Spatafora J."/>
            <person name="Crous P."/>
            <person name="Grigoriev I."/>
        </authorList>
    </citation>
    <scope>NUCLEOTIDE SEQUENCE</scope>
    <source>
        <strain evidence="2">CBS 116435</strain>
    </source>
</reference>
<keyword evidence="3" id="KW-1185">Reference proteome</keyword>
<dbReference type="Pfam" id="PF06985">
    <property type="entry name" value="HET"/>
    <property type="match status" value="1"/>
</dbReference>
<proteinExistence type="predicted"/>
<sequence>MQRGIDAGRFVKSHYYDYTPLARDHEQLRLLRIQRSSSITDAIVCSVDTYELDNCPPFAAVSYVWGSASPFRDIYINTQHTEVYYNCWVALWQIRYHGKWDYVWVDSLCIDQSDHGEKARQVRLMGSIFRKADLVISSLGDGVDFGKAAKSLRDQRQENEEVAAMPKVTGMLPKRANGLLLANASFMGQLAKTSYFDRMWVVQELVLARDVQLLCGRQTLSWDDLVETLNCWDPAYTLGNHKRIRKIIDHKVKRLSAGVIANSGTVDDLVELLLSYGDGMCTEPRDKIYSLLGLVWSEDSLSGKHLPIDYNKPIFEVLVDFVDLLGRARDIDGEFMDIDRMASAIGRLVRWFSLRWNDEEVQRFLVQRLEPTEESVPTKSTSGSSISCGVLKSCRICSYPCEGVYINTCATVASTFWATVKAAGLQFVGFDKHTLNLLCISERPALLASPDVQPGDMLLRTDLPKLGSPLLIVRPARDGYSLVGKAIQLDPSSTFWSAVCSCASELEFEEVKDHALADEVKQIALQSRDLLALALLRQRVSESLIGPVTTAPG</sequence>
<accession>A0A9P4QIH9</accession>
<dbReference type="InterPro" id="IPR052895">
    <property type="entry name" value="HetReg/Transcr_Mod"/>
</dbReference>
<evidence type="ECO:0000259" key="1">
    <source>
        <dbReference type="Pfam" id="PF06985"/>
    </source>
</evidence>
<protein>
    <submittedName>
        <fullName evidence="2">HET-domain-containing protein</fullName>
    </submittedName>
</protein>
<evidence type="ECO:0000313" key="3">
    <source>
        <dbReference type="Proteomes" id="UP000799441"/>
    </source>
</evidence>
<dbReference type="PANTHER" id="PTHR24148">
    <property type="entry name" value="ANKYRIN REPEAT DOMAIN-CONTAINING PROTEIN 39 HOMOLOG-RELATED"/>
    <property type="match status" value="1"/>
</dbReference>
<dbReference type="InterPro" id="IPR010730">
    <property type="entry name" value="HET"/>
</dbReference>
<dbReference type="Proteomes" id="UP000799441">
    <property type="component" value="Unassembled WGS sequence"/>
</dbReference>
<dbReference type="AlphaFoldDB" id="A0A9P4QIH9"/>
<gene>
    <name evidence="2" type="ORF">K431DRAFT_281310</name>
</gene>
<evidence type="ECO:0000313" key="2">
    <source>
        <dbReference type="EMBL" id="KAF2725362.1"/>
    </source>
</evidence>
<feature type="domain" description="Heterokaryon incompatibility" evidence="1">
    <location>
        <begin position="58"/>
        <end position="204"/>
    </location>
</feature>
<organism evidence="2 3">
    <name type="scientific">Polychaeton citri CBS 116435</name>
    <dbReference type="NCBI Taxonomy" id="1314669"/>
    <lineage>
        <taxon>Eukaryota</taxon>
        <taxon>Fungi</taxon>
        <taxon>Dikarya</taxon>
        <taxon>Ascomycota</taxon>
        <taxon>Pezizomycotina</taxon>
        <taxon>Dothideomycetes</taxon>
        <taxon>Dothideomycetidae</taxon>
        <taxon>Capnodiales</taxon>
        <taxon>Capnodiaceae</taxon>
        <taxon>Polychaeton</taxon>
    </lineage>
</organism>
<dbReference type="EMBL" id="MU003768">
    <property type="protein sequence ID" value="KAF2725362.1"/>
    <property type="molecule type" value="Genomic_DNA"/>
</dbReference>
<comment type="caution">
    <text evidence="2">The sequence shown here is derived from an EMBL/GenBank/DDBJ whole genome shotgun (WGS) entry which is preliminary data.</text>
</comment>
<dbReference type="OrthoDB" id="194358at2759"/>
<name>A0A9P4QIH9_9PEZI</name>
<dbReference type="PANTHER" id="PTHR24148:SF64">
    <property type="entry name" value="HETEROKARYON INCOMPATIBILITY DOMAIN-CONTAINING PROTEIN"/>
    <property type="match status" value="1"/>
</dbReference>